<evidence type="ECO:0000313" key="1">
    <source>
        <dbReference type="EMBL" id="ACN83006.1"/>
    </source>
</evidence>
<proteinExistence type="predicted"/>
<evidence type="ECO:0000313" key="2">
    <source>
        <dbReference type="Proteomes" id="UP000001803"/>
    </source>
</evidence>
<dbReference type="KEGG" id="bhy:BHWA1_00510"/>
<sequence length="354" mass="41043">MAQKLGTIMEDKQINLSKSYIYGFFAAMICTLIYSAVIIPIYILLISPNTQNFFVYLLYALDVWVWIWIGISILYAFIIVLMQPTKSYTGVSRTIENLLFFAVTSIILILSLSYVPEIQKLLYKRDYTFYSSILAIGLFFISIQLSYNLKKLMIFMYKTILYNLGYTIEDNIVQENNDDNYENNDNEIVRINKSEYEIFSSTIKNIIAFSQRYKHAIGIIAFKISNGSSIREEYGNTAYKKLEDELIKAIKKNARIGENQCLLYEGIIYSVIFANEEEAWKATKRYFKALKNYNFEYNDESVDINVSMAVSGFDFSNNMSNKISVFVVKDTMMKKIKDALNESEETGSPVIYYE</sequence>
<dbReference type="AlphaFoldDB" id="A0A3B6VGG7"/>
<protein>
    <recommendedName>
        <fullName evidence="3">GGDEF domain-containing protein</fullName>
    </recommendedName>
</protein>
<evidence type="ECO:0008006" key="3">
    <source>
        <dbReference type="Google" id="ProtNLM"/>
    </source>
</evidence>
<dbReference type="Proteomes" id="UP000001803">
    <property type="component" value="Chromosome"/>
</dbReference>
<dbReference type="Gene3D" id="3.30.70.270">
    <property type="match status" value="1"/>
</dbReference>
<dbReference type="STRING" id="565034.BHWA1_00510"/>
<keyword evidence="2" id="KW-1185">Reference proteome</keyword>
<dbReference type="EMBL" id="CP001357">
    <property type="protein sequence ID" value="ACN83006.1"/>
    <property type="molecule type" value="Genomic_DNA"/>
</dbReference>
<accession>A0A3B6VGG7</accession>
<reference evidence="1 2" key="1">
    <citation type="journal article" date="2009" name="PLoS ONE">
        <title>Genome sequence of the pathogenic intestinal spirochete Brachyspira hyodysenteriae reveals adaptations to its lifestyle in the porcine large intestine.</title>
        <authorList>
            <person name="Bellgard M.I."/>
            <person name="Wanchanthuek P."/>
            <person name="La T."/>
            <person name="Ryan K."/>
            <person name="Moolhuijzen P."/>
            <person name="Albertyn Z."/>
            <person name="Shaban B."/>
            <person name="Motro Y."/>
            <person name="Dunn D.S."/>
            <person name="Schibeci D."/>
            <person name="Hunter A."/>
            <person name="Barrero R."/>
            <person name="Phillips N.D."/>
            <person name="Hampson D.J."/>
        </authorList>
    </citation>
    <scope>NUCLEOTIDE SEQUENCE [LARGE SCALE GENOMIC DNA]</scope>
    <source>
        <strain evidence="2">ATCC 49526 / WA1</strain>
    </source>
</reference>
<gene>
    <name evidence="1" type="ordered locus">BHWA1_00510</name>
</gene>
<dbReference type="InterPro" id="IPR043128">
    <property type="entry name" value="Rev_trsase/Diguanyl_cyclase"/>
</dbReference>
<organism evidence="1 2">
    <name type="scientific">Brachyspira hyodysenteriae (strain ATCC 49526 / WA1)</name>
    <dbReference type="NCBI Taxonomy" id="565034"/>
    <lineage>
        <taxon>Bacteria</taxon>
        <taxon>Pseudomonadati</taxon>
        <taxon>Spirochaetota</taxon>
        <taxon>Spirochaetia</taxon>
        <taxon>Brachyspirales</taxon>
        <taxon>Brachyspiraceae</taxon>
        <taxon>Brachyspira</taxon>
    </lineage>
</organism>
<name>A0A3B6VGG7_BRAHW</name>